<evidence type="ECO:0000313" key="2">
    <source>
        <dbReference type="Proteomes" id="UP001597521"/>
    </source>
</evidence>
<name>A0ABW5QMU7_9HYPH</name>
<reference evidence="2" key="1">
    <citation type="journal article" date="2019" name="Int. J. Syst. Evol. Microbiol.">
        <title>The Global Catalogue of Microorganisms (GCM) 10K type strain sequencing project: providing services to taxonomists for standard genome sequencing and annotation.</title>
        <authorList>
            <consortium name="The Broad Institute Genomics Platform"/>
            <consortium name="The Broad Institute Genome Sequencing Center for Infectious Disease"/>
            <person name="Wu L."/>
            <person name="Ma J."/>
        </authorList>
    </citation>
    <scope>NUCLEOTIDE SEQUENCE [LARGE SCALE GENOMIC DNA]</scope>
    <source>
        <strain evidence="2">CCM 7427</strain>
    </source>
</reference>
<accession>A0ABW5QMU7</accession>
<gene>
    <name evidence="1" type="ORF">ACFSX5_14505</name>
</gene>
<dbReference type="EMBL" id="JBHUNP010000001">
    <property type="protein sequence ID" value="MFD2648998.1"/>
    <property type="molecule type" value="Genomic_DNA"/>
</dbReference>
<dbReference type="Proteomes" id="UP001597521">
    <property type="component" value="Unassembled WGS sequence"/>
</dbReference>
<organism evidence="1 2">
    <name type="scientific">Devosia albogilva</name>
    <dbReference type="NCBI Taxonomy" id="429726"/>
    <lineage>
        <taxon>Bacteria</taxon>
        <taxon>Pseudomonadati</taxon>
        <taxon>Pseudomonadota</taxon>
        <taxon>Alphaproteobacteria</taxon>
        <taxon>Hyphomicrobiales</taxon>
        <taxon>Devosiaceae</taxon>
        <taxon>Devosia</taxon>
    </lineage>
</organism>
<dbReference type="RefSeq" id="WP_386834388.1">
    <property type="nucleotide sequence ID" value="NZ_JBHUNP010000001.1"/>
</dbReference>
<evidence type="ECO:0000313" key="1">
    <source>
        <dbReference type="EMBL" id="MFD2648998.1"/>
    </source>
</evidence>
<proteinExistence type="predicted"/>
<comment type="caution">
    <text evidence="1">The sequence shown here is derived from an EMBL/GenBank/DDBJ whole genome shotgun (WGS) entry which is preliminary data.</text>
</comment>
<sequence>MRLGVIALLTLNLAACTARPVGDFGRAAPSWTHDVAMPANGRVRAAERGEPVSRFNQTDQERLMHDRVWRFLVAARAKDWVYDSQAELQRTRIAAPGRDLQFRTDRYYAWLTRTPYNSSPTRYSTVGRHIVADLDTLPATFAAICAVQEIDRQRAVALSGLGNLAPDAAANVAARKYENDAFIAWFVRALTYRYDSYDHALDNLLVETPHEQSIAVDDALRRLRVDVVRAQRGEFCVQGGGHRPGIGGVVIPSRYQHSGDTEVVLPK</sequence>
<protein>
    <submittedName>
        <fullName evidence="1">Uncharacterized protein</fullName>
    </submittedName>
</protein>
<keyword evidence="2" id="KW-1185">Reference proteome</keyword>